<feature type="compositionally biased region" description="Low complexity" evidence="1">
    <location>
        <begin position="563"/>
        <end position="574"/>
    </location>
</feature>
<feature type="region of interest" description="Disordered" evidence="1">
    <location>
        <begin position="411"/>
        <end position="580"/>
    </location>
</feature>
<proteinExistence type="predicted"/>
<evidence type="ECO:0000256" key="1">
    <source>
        <dbReference type="SAM" id="MobiDB-lite"/>
    </source>
</evidence>
<feature type="compositionally biased region" description="Basic and acidic residues" evidence="1">
    <location>
        <begin position="243"/>
        <end position="282"/>
    </location>
</feature>
<dbReference type="Proteomes" id="UP001231189">
    <property type="component" value="Unassembled WGS sequence"/>
</dbReference>
<comment type="caution">
    <text evidence="3">The sequence shown here is derived from an EMBL/GenBank/DDBJ whole genome shotgun (WGS) entry which is preliminary data.</text>
</comment>
<sequence>MSSASLTTAVAAAAASLSTALGAPPSEKLSRDNHLFWKTQVLPALRGAQVMELLNGTDLAPPKTVEIEDRDGKKVQVPNSEYAVWNARDQTLMSYLVKSLDVDLLSQCIGLEHAHEIWKTIEDLFASQSRARVNFLRGALINTKKEELTARQYIATMKGFVSELAAAGKTVDQDELKGYILGGLVDDRYTPFVASINANPATTCADMCSQLQAFDDRQATLSQHNTVFQSSANAAARGGGNVQRRDDQGGQYRDRRDDRDPRRADHHGGGGGSYRDRRDDRYGGGGGDYNRRDDRPQYRDRRDDRGYRRDDRERRDGGGRTAQKGGRGRGRTPTRFVDTTCQICKKYGHPANECWWRYADRDDDDEDNTRQEKGAYGVDTNWYMDTGATDHITGQLNKLHTREYYHGRDQVHNASGTDATNNSAGSGENLEHNGAQTRQNEQHQNHTDTEATEHSAGSESASDLEPDVTGGGTSTSDRASASTSPSAPGSGAPGVSSRATSSREPDVADSGGTRSHGPEDDRMHTPAPSDDSLRGADNQHPNDDSESSSDHENNDESSDDPGDSSSADEPPAASREPENLAEALEDSKWKCAMDEELELKAA</sequence>
<feature type="compositionally biased region" description="Basic and acidic residues" evidence="1">
    <location>
        <begin position="540"/>
        <end position="554"/>
    </location>
</feature>
<evidence type="ECO:0000313" key="4">
    <source>
        <dbReference type="Proteomes" id="UP001231189"/>
    </source>
</evidence>
<dbReference type="PANTHER" id="PTHR47481">
    <property type="match status" value="1"/>
</dbReference>
<gene>
    <name evidence="3" type="ORF">QYE76_024639</name>
</gene>
<feature type="signal peptide" evidence="2">
    <location>
        <begin position="1"/>
        <end position="22"/>
    </location>
</feature>
<dbReference type="PANTHER" id="PTHR47481:SF31">
    <property type="entry name" value="OS01G0873500 PROTEIN"/>
    <property type="match status" value="1"/>
</dbReference>
<organism evidence="3 4">
    <name type="scientific">Lolium multiflorum</name>
    <name type="common">Italian ryegrass</name>
    <name type="synonym">Lolium perenne subsp. multiflorum</name>
    <dbReference type="NCBI Taxonomy" id="4521"/>
    <lineage>
        <taxon>Eukaryota</taxon>
        <taxon>Viridiplantae</taxon>
        <taxon>Streptophyta</taxon>
        <taxon>Embryophyta</taxon>
        <taxon>Tracheophyta</taxon>
        <taxon>Spermatophyta</taxon>
        <taxon>Magnoliopsida</taxon>
        <taxon>Liliopsida</taxon>
        <taxon>Poales</taxon>
        <taxon>Poaceae</taxon>
        <taxon>BOP clade</taxon>
        <taxon>Pooideae</taxon>
        <taxon>Poodae</taxon>
        <taxon>Poeae</taxon>
        <taxon>Poeae Chloroplast Group 2 (Poeae type)</taxon>
        <taxon>Loliodinae</taxon>
        <taxon>Loliinae</taxon>
        <taxon>Lolium</taxon>
    </lineage>
</organism>
<keyword evidence="4" id="KW-1185">Reference proteome</keyword>
<name>A0AAD8RF88_LOLMU</name>
<dbReference type="AlphaFoldDB" id="A0AAD8RF88"/>
<feature type="compositionally biased region" description="Polar residues" evidence="1">
    <location>
        <begin position="412"/>
        <end position="426"/>
    </location>
</feature>
<reference evidence="3" key="1">
    <citation type="submission" date="2023-07" db="EMBL/GenBank/DDBJ databases">
        <title>A chromosome-level genome assembly of Lolium multiflorum.</title>
        <authorList>
            <person name="Chen Y."/>
            <person name="Copetti D."/>
            <person name="Kolliker R."/>
            <person name="Studer B."/>
        </authorList>
    </citation>
    <scope>NUCLEOTIDE SEQUENCE</scope>
    <source>
        <strain evidence="3">02402/16</strain>
        <tissue evidence="3">Leaf</tissue>
    </source>
</reference>
<feature type="chain" id="PRO_5042127694" evidence="2">
    <location>
        <begin position="23"/>
        <end position="602"/>
    </location>
</feature>
<dbReference type="EMBL" id="JAUUTY010000006">
    <property type="protein sequence ID" value="KAK1619122.1"/>
    <property type="molecule type" value="Genomic_DNA"/>
</dbReference>
<feature type="compositionally biased region" description="Low complexity" evidence="1">
    <location>
        <begin position="474"/>
        <end position="497"/>
    </location>
</feature>
<feature type="compositionally biased region" description="Basic and acidic residues" evidence="1">
    <location>
        <begin position="289"/>
        <end position="318"/>
    </location>
</feature>
<dbReference type="Pfam" id="PF14223">
    <property type="entry name" value="Retrotran_gag_2"/>
    <property type="match status" value="1"/>
</dbReference>
<keyword evidence="2" id="KW-0732">Signal</keyword>
<accession>A0AAD8RF88</accession>
<evidence type="ECO:0000313" key="3">
    <source>
        <dbReference type="EMBL" id="KAK1619122.1"/>
    </source>
</evidence>
<feature type="compositionally biased region" description="Basic and acidic residues" evidence="1">
    <location>
        <begin position="440"/>
        <end position="453"/>
    </location>
</feature>
<evidence type="ECO:0000256" key="2">
    <source>
        <dbReference type="SAM" id="SignalP"/>
    </source>
</evidence>
<protein>
    <submittedName>
        <fullName evidence="3">Uncharacterized protein</fullName>
    </submittedName>
</protein>
<feature type="region of interest" description="Disordered" evidence="1">
    <location>
        <begin position="231"/>
        <end position="334"/>
    </location>
</feature>